<evidence type="ECO:0000313" key="2">
    <source>
        <dbReference type="EMBL" id="MTV54933.1"/>
    </source>
</evidence>
<reference evidence="4" key="2">
    <citation type="journal article" date="2019" name="Int. J. Syst. Evol. Microbiol.">
        <title>The Global Catalogue of Microorganisms (GCM) 10K type strain sequencing project: providing services to taxonomists for standard genome sequencing and annotation.</title>
        <authorList>
            <consortium name="The Broad Institute Genomics Platform"/>
            <consortium name="The Broad Institute Genome Sequencing Center for Infectious Disease"/>
            <person name="Wu L."/>
            <person name="Ma J."/>
        </authorList>
    </citation>
    <scope>NUCLEOTIDE SEQUENCE [LARGE SCALE GENOMIC DNA]</scope>
    <source>
        <strain evidence="4">CGMCC 1.15931</strain>
    </source>
</reference>
<gene>
    <name evidence="1" type="ORF">GCM10011572_51530</name>
    <name evidence="2" type="ORF">GM672_19575</name>
</gene>
<dbReference type="Proteomes" id="UP000622638">
    <property type="component" value="Unassembled WGS sequence"/>
</dbReference>
<organism evidence="2 3">
    <name type="scientific">Pseudoduganella buxea</name>
    <dbReference type="NCBI Taxonomy" id="1949069"/>
    <lineage>
        <taxon>Bacteria</taxon>
        <taxon>Pseudomonadati</taxon>
        <taxon>Pseudomonadota</taxon>
        <taxon>Betaproteobacteria</taxon>
        <taxon>Burkholderiales</taxon>
        <taxon>Oxalobacteraceae</taxon>
        <taxon>Telluria group</taxon>
        <taxon>Pseudoduganella</taxon>
    </lineage>
</organism>
<evidence type="ECO:0000313" key="3">
    <source>
        <dbReference type="Proteomes" id="UP000430634"/>
    </source>
</evidence>
<dbReference type="EMBL" id="BMKG01000038">
    <property type="protein sequence ID" value="GGC23694.1"/>
    <property type="molecule type" value="Genomic_DNA"/>
</dbReference>
<reference evidence="2 3" key="3">
    <citation type="submission" date="2019-11" db="EMBL/GenBank/DDBJ databases">
        <title>Type strains purchased from KCTC, JCM and DSMZ.</title>
        <authorList>
            <person name="Lu H."/>
        </authorList>
    </citation>
    <scope>NUCLEOTIDE SEQUENCE [LARGE SCALE GENOMIC DNA]</scope>
    <source>
        <strain evidence="2 3">KCTC 52429</strain>
    </source>
</reference>
<dbReference type="RefSeq" id="WP_155472216.1">
    <property type="nucleotide sequence ID" value="NZ_BMKG01000038.1"/>
</dbReference>
<sequence length="70" mass="7853">MSHFILAAKNEDGSYEILSGFWRVKESLRLWGSAEILDSETWAFITVHEVAGKLITAPESTNETRAEKSP</sequence>
<proteinExistence type="predicted"/>
<evidence type="ECO:0000313" key="1">
    <source>
        <dbReference type="EMBL" id="GGC23694.1"/>
    </source>
</evidence>
<name>A0A6I3T0J0_9BURK</name>
<comment type="caution">
    <text evidence="2">The sequence shown here is derived from an EMBL/GenBank/DDBJ whole genome shotgun (WGS) entry which is preliminary data.</text>
</comment>
<dbReference type="Proteomes" id="UP000430634">
    <property type="component" value="Unassembled WGS sequence"/>
</dbReference>
<keyword evidence="4" id="KW-1185">Reference proteome</keyword>
<dbReference type="AlphaFoldDB" id="A0A6I3T0J0"/>
<protein>
    <submittedName>
        <fullName evidence="2">Uncharacterized protein</fullName>
    </submittedName>
</protein>
<evidence type="ECO:0000313" key="4">
    <source>
        <dbReference type="Proteomes" id="UP000622638"/>
    </source>
</evidence>
<dbReference type="EMBL" id="WNKZ01000065">
    <property type="protein sequence ID" value="MTV54933.1"/>
    <property type="molecule type" value="Genomic_DNA"/>
</dbReference>
<accession>A0A6I3T0J0</accession>
<reference evidence="1" key="4">
    <citation type="submission" date="2024-05" db="EMBL/GenBank/DDBJ databases">
        <authorList>
            <person name="Sun Q."/>
            <person name="Zhou Y."/>
        </authorList>
    </citation>
    <scope>NUCLEOTIDE SEQUENCE</scope>
    <source>
        <strain evidence="1">CGMCC 1.15931</strain>
    </source>
</reference>
<reference evidence="1" key="1">
    <citation type="journal article" date="2014" name="Int. J. Syst. Evol. Microbiol.">
        <title>Complete genome of a new Firmicutes species belonging to the dominant human colonic microbiota ('Ruminococcus bicirculans') reveals two chromosomes and a selective capacity to utilize plant glucans.</title>
        <authorList>
            <consortium name="NISC Comparative Sequencing Program"/>
            <person name="Wegmann U."/>
            <person name="Louis P."/>
            <person name="Goesmann A."/>
            <person name="Henrissat B."/>
            <person name="Duncan S.H."/>
            <person name="Flint H.J."/>
        </authorList>
    </citation>
    <scope>NUCLEOTIDE SEQUENCE</scope>
    <source>
        <strain evidence="1">CGMCC 1.15931</strain>
    </source>
</reference>